<proteinExistence type="inferred from homology"/>
<comment type="similarity">
    <text evidence="2">Belongs to the histidine acid phosphatase family.</text>
</comment>
<dbReference type="PANTHER" id="PTHR11567:SF211">
    <property type="entry name" value="PROSTATIC ACID PHOSPHATASE"/>
    <property type="match status" value="1"/>
</dbReference>
<keyword evidence="10" id="KW-1185">Reference proteome</keyword>
<organism evidence="9 10">
    <name type="scientific">Parelaphostrongylus tenuis</name>
    <name type="common">Meningeal worm</name>
    <dbReference type="NCBI Taxonomy" id="148309"/>
    <lineage>
        <taxon>Eukaryota</taxon>
        <taxon>Metazoa</taxon>
        <taxon>Ecdysozoa</taxon>
        <taxon>Nematoda</taxon>
        <taxon>Chromadorea</taxon>
        <taxon>Rhabditida</taxon>
        <taxon>Rhabditina</taxon>
        <taxon>Rhabditomorpha</taxon>
        <taxon>Strongyloidea</taxon>
        <taxon>Metastrongylidae</taxon>
        <taxon>Parelaphostrongylus</taxon>
    </lineage>
</organism>
<evidence type="ECO:0000256" key="3">
    <source>
        <dbReference type="ARBA" id="ARBA00012646"/>
    </source>
</evidence>
<dbReference type="PROSITE" id="PS00616">
    <property type="entry name" value="HIS_ACID_PHOSPHAT_1"/>
    <property type="match status" value="1"/>
</dbReference>
<evidence type="ECO:0000256" key="4">
    <source>
        <dbReference type="ARBA" id="ARBA00022729"/>
    </source>
</evidence>
<dbReference type="Gene3D" id="3.40.50.1240">
    <property type="entry name" value="Phosphoglycerate mutase-like"/>
    <property type="match status" value="1"/>
</dbReference>
<evidence type="ECO:0000256" key="6">
    <source>
        <dbReference type="ARBA" id="ARBA00023157"/>
    </source>
</evidence>
<protein>
    <recommendedName>
        <fullName evidence="3">acid phosphatase</fullName>
        <ecNumber evidence="3">3.1.3.2</ecNumber>
    </recommendedName>
</protein>
<evidence type="ECO:0000256" key="1">
    <source>
        <dbReference type="ARBA" id="ARBA00000032"/>
    </source>
</evidence>
<dbReference type="SUPFAM" id="SSF53254">
    <property type="entry name" value="Phosphoglycerate mutase-like"/>
    <property type="match status" value="1"/>
</dbReference>
<keyword evidence="6" id="KW-1015">Disulfide bond</keyword>
<dbReference type="PANTHER" id="PTHR11567">
    <property type="entry name" value="ACID PHOSPHATASE-RELATED"/>
    <property type="match status" value="1"/>
</dbReference>
<gene>
    <name evidence="9" type="ORF">KIN20_022762</name>
</gene>
<reference evidence="9" key="1">
    <citation type="submission" date="2021-06" db="EMBL/GenBank/DDBJ databases">
        <title>Parelaphostrongylus tenuis whole genome reference sequence.</title>
        <authorList>
            <person name="Garwood T.J."/>
            <person name="Larsen P.A."/>
            <person name="Fountain-Jones N.M."/>
            <person name="Garbe J.R."/>
            <person name="Macchietto M.G."/>
            <person name="Kania S.A."/>
            <person name="Gerhold R.W."/>
            <person name="Richards J.E."/>
            <person name="Wolf T.M."/>
        </authorList>
    </citation>
    <scope>NUCLEOTIDE SEQUENCE</scope>
    <source>
        <strain evidence="9">MNPRO001-30</strain>
        <tissue evidence="9">Meninges</tissue>
    </source>
</reference>
<dbReference type="InterPro" id="IPR033379">
    <property type="entry name" value="Acid_Pase_AS"/>
</dbReference>
<evidence type="ECO:0000256" key="2">
    <source>
        <dbReference type="ARBA" id="ARBA00005375"/>
    </source>
</evidence>
<comment type="catalytic activity">
    <reaction evidence="1">
        <text>a phosphate monoester + H2O = an alcohol + phosphate</text>
        <dbReference type="Rhea" id="RHEA:15017"/>
        <dbReference type="ChEBI" id="CHEBI:15377"/>
        <dbReference type="ChEBI" id="CHEBI:30879"/>
        <dbReference type="ChEBI" id="CHEBI:43474"/>
        <dbReference type="ChEBI" id="CHEBI:67140"/>
        <dbReference type="EC" id="3.1.3.2"/>
    </reaction>
</comment>
<feature type="signal peptide" evidence="8">
    <location>
        <begin position="1"/>
        <end position="15"/>
    </location>
</feature>
<keyword evidence="5" id="KW-0378">Hydrolase</keyword>
<dbReference type="Proteomes" id="UP001196413">
    <property type="component" value="Unassembled WGS sequence"/>
</dbReference>
<evidence type="ECO:0000313" key="9">
    <source>
        <dbReference type="EMBL" id="KAJ1363016.1"/>
    </source>
</evidence>
<comment type="caution">
    <text evidence="9">The sequence shown here is derived from an EMBL/GenBank/DDBJ whole genome shotgun (WGS) entry which is preliminary data.</text>
</comment>
<evidence type="ECO:0000256" key="7">
    <source>
        <dbReference type="ARBA" id="ARBA00023180"/>
    </source>
</evidence>
<dbReference type="InterPro" id="IPR000560">
    <property type="entry name" value="His_Pase_clade-2"/>
</dbReference>
<dbReference type="EMBL" id="JAHQIW010004583">
    <property type="protein sequence ID" value="KAJ1363016.1"/>
    <property type="molecule type" value="Genomic_DNA"/>
</dbReference>
<evidence type="ECO:0000256" key="8">
    <source>
        <dbReference type="SAM" id="SignalP"/>
    </source>
</evidence>
<dbReference type="GO" id="GO:0003993">
    <property type="term" value="F:acid phosphatase activity"/>
    <property type="evidence" value="ECO:0007669"/>
    <property type="project" value="UniProtKB-EC"/>
</dbReference>
<evidence type="ECO:0000313" key="10">
    <source>
        <dbReference type="Proteomes" id="UP001196413"/>
    </source>
</evidence>
<dbReference type="EC" id="3.1.3.2" evidence="3"/>
<name>A0AAD5N8B9_PARTN</name>
<keyword evidence="7" id="KW-0325">Glycoprotein</keyword>
<keyword evidence="4 8" id="KW-0732">Signal</keyword>
<sequence>MAFLILLYPLVTVVCEELILVQTVFRHGDRASTEDMTSAQASAYFYRGKSHLTNKGLDQAHKLGLSLRRRYVENEFLDARYLPSEVEFRSSAAKRCLMTASATASAMFNRTEDGHPTAVAIFTVPKENHYICAEHLRCPSIIKEMKKIVGLANQSVDLDDILNELYAQEAEILNFTHIVGRSRIQQFSPIFYEHRAGLAVPQWFNAEARKEADQLLDLTTEFLAGTGKFHNPRWILTRSGKMLYTLLNNQRKAAQNLLNGTRFFGFVTHDVVVSALLDSMRVLNVALAPQRRPDFVAAVVFELWKKEMQHYVKVLYRRNTESDEFINLTPKIERCGGGEVCDMEVLEEAVRCFQTNHPEVLCGDLMFSSCYSSLCSHCCSLLLLHIIYAVTQQGNRVQSLLETIHSDKADSSINTVTYETKKPPILPTYFPRGKNHTRTAMESTVFIRTILCNYLLLTFTGAGTIKLN</sequence>
<feature type="chain" id="PRO_5042150632" description="acid phosphatase" evidence="8">
    <location>
        <begin position="16"/>
        <end position="468"/>
    </location>
</feature>
<dbReference type="InterPro" id="IPR029033">
    <property type="entry name" value="His_PPase_superfam"/>
</dbReference>
<dbReference type="CDD" id="cd07061">
    <property type="entry name" value="HP_HAP_like"/>
    <property type="match status" value="1"/>
</dbReference>
<evidence type="ECO:0000256" key="5">
    <source>
        <dbReference type="ARBA" id="ARBA00022801"/>
    </source>
</evidence>
<dbReference type="AlphaFoldDB" id="A0AAD5N8B9"/>
<dbReference type="InterPro" id="IPR050645">
    <property type="entry name" value="Histidine_acid_phosphatase"/>
</dbReference>
<dbReference type="Pfam" id="PF00328">
    <property type="entry name" value="His_Phos_2"/>
    <property type="match status" value="1"/>
</dbReference>
<accession>A0AAD5N8B9</accession>